<evidence type="ECO:0000313" key="11">
    <source>
        <dbReference type="EMBL" id="MBE9215462.1"/>
    </source>
</evidence>
<dbReference type="Proteomes" id="UP000620559">
    <property type="component" value="Unassembled WGS sequence"/>
</dbReference>
<dbReference type="InterPro" id="IPR011060">
    <property type="entry name" value="RibuloseP-bd_barrel"/>
</dbReference>
<dbReference type="GO" id="GO:0000162">
    <property type="term" value="P:L-tryptophan biosynthetic process"/>
    <property type="evidence" value="ECO:0007669"/>
    <property type="project" value="UniProtKB-UniRule"/>
</dbReference>
<evidence type="ECO:0000256" key="1">
    <source>
        <dbReference type="ARBA" id="ARBA00001633"/>
    </source>
</evidence>
<dbReference type="EC" id="4.1.1.48" evidence="9"/>
<dbReference type="InterPro" id="IPR045186">
    <property type="entry name" value="Indole-3-glycerol_P_synth"/>
</dbReference>
<sequence length="284" mass="31824">MNNVSTLNKINMLTKPRHILEEIVLYKKQEVTQMRLNLPLAEVQQQVKNAPEVRDFLQALQNNSHCPSLIAEVKKASPSKGIIREDFDPINIAQAYERGGAACLSVLTDSKFFQGSFDNLRKVRKNVELPLLCKEFIIDLYQIYLARTAGADAILLIAAILSDVQLKDFLRVIHSLKMTALVEVHTDKELDRVLRLSDIKLVGINNRNLKNFTVDLATTEQLISQRKSQLQSFGITVVSESGIYTPEDLTFVNQTGARAVLVGESLVKQPDVEEAVRKLLGKEG</sequence>
<evidence type="ECO:0000256" key="2">
    <source>
        <dbReference type="ARBA" id="ARBA00004696"/>
    </source>
</evidence>
<dbReference type="EMBL" id="JADEWL010000101">
    <property type="protein sequence ID" value="MBE9215462.1"/>
    <property type="molecule type" value="Genomic_DNA"/>
</dbReference>
<dbReference type="CDD" id="cd00331">
    <property type="entry name" value="IGPS"/>
    <property type="match status" value="1"/>
</dbReference>
<dbReference type="PROSITE" id="PS00614">
    <property type="entry name" value="IGPS"/>
    <property type="match status" value="1"/>
</dbReference>
<evidence type="ECO:0000256" key="9">
    <source>
        <dbReference type="HAMAP-Rule" id="MF_00134"/>
    </source>
</evidence>
<evidence type="ECO:0000256" key="5">
    <source>
        <dbReference type="ARBA" id="ARBA00022793"/>
    </source>
</evidence>
<organism evidence="11 12">
    <name type="scientific">Plectonema cf. radiosum LEGE 06105</name>
    <dbReference type="NCBI Taxonomy" id="945769"/>
    <lineage>
        <taxon>Bacteria</taxon>
        <taxon>Bacillati</taxon>
        <taxon>Cyanobacteriota</taxon>
        <taxon>Cyanophyceae</taxon>
        <taxon>Oscillatoriophycideae</taxon>
        <taxon>Oscillatoriales</taxon>
        <taxon>Microcoleaceae</taxon>
        <taxon>Plectonema</taxon>
    </lineage>
</organism>
<proteinExistence type="inferred from homology"/>
<dbReference type="HAMAP" id="MF_00134_B">
    <property type="entry name" value="IGPS_B"/>
    <property type="match status" value="1"/>
</dbReference>
<dbReference type="UniPathway" id="UPA00035">
    <property type="reaction ID" value="UER00043"/>
</dbReference>
<keyword evidence="12" id="KW-1185">Reference proteome</keyword>
<gene>
    <name evidence="9 11" type="primary">trpC</name>
    <name evidence="11" type="ORF">IQ247_22820</name>
</gene>
<name>A0A8J7F554_9CYAN</name>
<comment type="pathway">
    <text evidence="2 9">Amino-acid biosynthesis; L-tryptophan biosynthesis; L-tryptophan from chorismate: step 4/5.</text>
</comment>
<dbReference type="Gene3D" id="3.20.20.70">
    <property type="entry name" value="Aldolase class I"/>
    <property type="match status" value="1"/>
</dbReference>
<comment type="catalytic activity">
    <reaction evidence="1 9">
        <text>1-(2-carboxyphenylamino)-1-deoxy-D-ribulose 5-phosphate + H(+) = (1S,2R)-1-C-(indol-3-yl)glycerol 3-phosphate + CO2 + H2O</text>
        <dbReference type="Rhea" id="RHEA:23476"/>
        <dbReference type="ChEBI" id="CHEBI:15377"/>
        <dbReference type="ChEBI" id="CHEBI:15378"/>
        <dbReference type="ChEBI" id="CHEBI:16526"/>
        <dbReference type="ChEBI" id="CHEBI:58613"/>
        <dbReference type="ChEBI" id="CHEBI:58866"/>
        <dbReference type="EC" id="4.1.1.48"/>
    </reaction>
</comment>
<dbReference type="SUPFAM" id="SSF51366">
    <property type="entry name" value="Ribulose-phoshate binding barrel"/>
    <property type="match status" value="1"/>
</dbReference>
<dbReference type="PANTHER" id="PTHR22854:SF2">
    <property type="entry name" value="INDOLE-3-GLYCEROL-PHOSPHATE SYNTHASE"/>
    <property type="match status" value="1"/>
</dbReference>
<feature type="domain" description="Indole-3-glycerol phosphate synthase" evidence="10">
    <location>
        <begin position="20"/>
        <end position="279"/>
    </location>
</feature>
<dbReference type="PANTHER" id="PTHR22854">
    <property type="entry name" value="TRYPTOPHAN BIOSYNTHESIS PROTEIN"/>
    <property type="match status" value="1"/>
</dbReference>
<evidence type="ECO:0000313" key="12">
    <source>
        <dbReference type="Proteomes" id="UP000620559"/>
    </source>
</evidence>
<comment type="similarity">
    <text evidence="3 9">Belongs to the TrpC family.</text>
</comment>
<keyword evidence="8 9" id="KW-0456">Lyase</keyword>
<accession>A0A8J7F554</accession>
<comment type="caution">
    <text evidence="11">The sequence shown here is derived from an EMBL/GenBank/DDBJ whole genome shotgun (WGS) entry which is preliminary data.</text>
</comment>
<keyword evidence="6 9" id="KW-0822">Tryptophan biosynthesis</keyword>
<dbReference type="AlphaFoldDB" id="A0A8J7F554"/>
<evidence type="ECO:0000256" key="6">
    <source>
        <dbReference type="ARBA" id="ARBA00022822"/>
    </source>
</evidence>
<dbReference type="NCBIfam" id="NF001377">
    <property type="entry name" value="PRK00278.2-4"/>
    <property type="match status" value="1"/>
</dbReference>
<keyword evidence="4 9" id="KW-0028">Amino-acid biosynthesis</keyword>
<evidence type="ECO:0000259" key="10">
    <source>
        <dbReference type="Pfam" id="PF00218"/>
    </source>
</evidence>
<evidence type="ECO:0000256" key="7">
    <source>
        <dbReference type="ARBA" id="ARBA00023141"/>
    </source>
</evidence>
<protein>
    <recommendedName>
        <fullName evidence="9">Indole-3-glycerol phosphate synthase</fullName>
        <shortName evidence="9">IGPS</shortName>
        <ecNumber evidence="9">4.1.1.48</ecNumber>
    </recommendedName>
</protein>
<dbReference type="NCBIfam" id="NF001372">
    <property type="entry name" value="PRK00278.1-4"/>
    <property type="match status" value="1"/>
</dbReference>
<dbReference type="InterPro" id="IPR001468">
    <property type="entry name" value="Indole-3-GlycerolPSynthase_CS"/>
</dbReference>
<dbReference type="InterPro" id="IPR013785">
    <property type="entry name" value="Aldolase_TIM"/>
</dbReference>
<reference evidence="11" key="1">
    <citation type="submission" date="2020-10" db="EMBL/GenBank/DDBJ databases">
        <authorList>
            <person name="Castelo-Branco R."/>
            <person name="Eusebio N."/>
            <person name="Adriana R."/>
            <person name="Vieira A."/>
            <person name="Brugerolle De Fraissinette N."/>
            <person name="Rezende De Castro R."/>
            <person name="Schneider M.P."/>
            <person name="Vasconcelos V."/>
            <person name="Leao P.N."/>
        </authorList>
    </citation>
    <scope>NUCLEOTIDE SEQUENCE</scope>
    <source>
        <strain evidence="11">LEGE 06105</strain>
    </source>
</reference>
<dbReference type="GO" id="GO:0004640">
    <property type="term" value="F:phosphoribosylanthranilate isomerase activity"/>
    <property type="evidence" value="ECO:0007669"/>
    <property type="project" value="TreeGrafter"/>
</dbReference>
<evidence type="ECO:0000256" key="4">
    <source>
        <dbReference type="ARBA" id="ARBA00022605"/>
    </source>
</evidence>
<keyword evidence="7 9" id="KW-0057">Aromatic amino acid biosynthesis</keyword>
<dbReference type="Pfam" id="PF00218">
    <property type="entry name" value="IGPS"/>
    <property type="match status" value="1"/>
</dbReference>
<dbReference type="InterPro" id="IPR013798">
    <property type="entry name" value="Indole-3-glycerol_P_synth_dom"/>
</dbReference>
<evidence type="ECO:0000256" key="8">
    <source>
        <dbReference type="ARBA" id="ARBA00023239"/>
    </source>
</evidence>
<keyword evidence="5 9" id="KW-0210">Decarboxylase</keyword>
<dbReference type="FunFam" id="3.20.20.70:FF:000024">
    <property type="entry name" value="Indole-3-glycerol phosphate synthase"/>
    <property type="match status" value="1"/>
</dbReference>
<dbReference type="GO" id="GO:0004425">
    <property type="term" value="F:indole-3-glycerol-phosphate synthase activity"/>
    <property type="evidence" value="ECO:0007669"/>
    <property type="project" value="UniProtKB-UniRule"/>
</dbReference>
<evidence type="ECO:0000256" key="3">
    <source>
        <dbReference type="ARBA" id="ARBA00008737"/>
    </source>
</evidence>